<evidence type="ECO:0000313" key="7">
    <source>
        <dbReference type="EMBL" id="GAL56849.1"/>
    </source>
</evidence>
<keyword evidence="8" id="KW-1185">Reference proteome</keyword>
<dbReference type="PANTHER" id="PTHR43652">
    <property type="entry name" value="BASIC AMINO ACID ANTIPORTER YFCC-RELATED"/>
    <property type="match status" value="1"/>
</dbReference>
<dbReference type="InterPro" id="IPR018385">
    <property type="entry name" value="C4_dicarb_anaerob_car-like"/>
</dbReference>
<evidence type="ECO:0000256" key="5">
    <source>
        <dbReference type="ARBA" id="ARBA00023136"/>
    </source>
</evidence>
<keyword evidence="4 6" id="KW-1133">Transmembrane helix</keyword>
<accession>A0A090V0P6</accession>
<organism evidence="7 8">
    <name type="scientific">Pseudescherichia vulneris NBRC 102420</name>
    <dbReference type="NCBI Taxonomy" id="1115515"/>
    <lineage>
        <taxon>Bacteria</taxon>
        <taxon>Pseudomonadati</taxon>
        <taxon>Pseudomonadota</taxon>
        <taxon>Gammaproteobacteria</taxon>
        <taxon>Enterobacterales</taxon>
        <taxon>Enterobacteriaceae</taxon>
        <taxon>Pseudescherichia</taxon>
    </lineage>
</organism>
<evidence type="ECO:0000256" key="2">
    <source>
        <dbReference type="ARBA" id="ARBA00022475"/>
    </source>
</evidence>
<feature type="transmembrane region" description="Helical" evidence="6">
    <location>
        <begin position="84"/>
        <end position="101"/>
    </location>
</feature>
<dbReference type="PANTHER" id="PTHR43652:SF6">
    <property type="entry name" value="ARGININE REPRESSOR"/>
    <property type="match status" value="1"/>
</dbReference>
<evidence type="ECO:0000256" key="1">
    <source>
        <dbReference type="ARBA" id="ARBA00004651"/>
    </source>
</evidence>
<dbReference type="Proteomes" id="UP000029462">
    <property type="component" value="Unassembled WGS sequence"/>
</dbReference>
<name>A0A090V0P6_PSEVU</name>
<keyword evidence="5 6" id="KW-0472">Membrane</keyword>
<dbReference type="GO" id="GO:0005886">
    <property type="term" value="C:plasma membrane"/>
    <property type="evidence" value="ECO:0007669"/>
    <property type="project" value="UniProtKB-SubCell"/>
</dbReference>
<dbReference type="Pfam" id="PF03606">
    <property type="entry name" value="DcuC"/>
    <property type="match status" value="1"/>
</dbReference>
<keyword evidence="3 6" id="KW-0812">Transmembrane</keyword>
<feature type="transmembrane region" description="Helical" evidence="6">
    <location>
        <begin position="161"/>
        <end position="181"/>
    </location>
</feature>
<protein>
    <recommendedName>
        <fullName evidence="9">YfcC family protein</fullName>
    </recommendedName>
</protein>
<dbReference type="AlphaFoldDB" id="A0A090V0P6"/>
<dbReference type="RefSeq" id="WP_042388384.1">
    <property type="nucleotide sequence ID" value="NZ_BBMZ01000002.1"/>
</dbReference>
<feature type="transmembrane region" description="Helical" evidence="6">
    <location>
        <begin position="322"/>
        <end position="339"/>
    </location>
</feature>
<evidence type="ECO:0008006" key="9">
    <source>
        <dbReference type="Google" id="ProtNLM"/>
    </source>
</evidence>
<feature type="transmembrane region" description="Helical" evidence="6">
    <location>
        <begin position="445"/>
        <end position="466"/>
    </location>
</feature>
<reference evidence="7 8" key="1">
    <citation type="submission" date="2014-09" db="EMBL/GenBank/DDBJ databases">
        <title>Whole genome shotgun sequence of Escherichia vulneris NBRC 102420.</title>
        <authorList>
            <person name="Yoshida Y."/>
            <person name="Hosoyama A."/>
            <person name="Tsuchikane K."/>
            <person name="Ohji S."/>
            <person name="Ichikawa N."/>
            <person name="Kimura A."/>
            <person name="Yamazoe A."/>
            <person name="Ezaki T."/>
            <person name="Fujita N."/>
        </authorList>
    </citation>
    <scope>NUCLEOTIDE SEQUENCE [LARGE SCALE GENOMIC DNA]</scope>
    <source>
        <strain evidence="7 8">NBRC 102420</strain>
    </source>
</reference>
<sequence>MRRFKFPSAYTILFILIALVAALSWIVPAGHYQMVMNETLGKEVPVAGTYAHVAAQPQGIVSVIMAPISGLYDPDTGQAGAIDVALFVLIIGGFLGIVNKTGAIDAGIERVTQKLSGREEWMIPILMGLFAAGGTIYGMAEESLPFYTLLVPVMMAARFDPLVAASTVLLGAGIGTLGSTINPFATVIAANAAGIPFTTGIWLRVALLVAGWLICVAWVMRYARQVRQNPSKSVVADKQDENIAHFLGGKRQQDLAFTGTRKLILVIFALAFAVMIYGVAVLGWWMGQISGVFLAAAIITGLLARMSEEELTSTFIDGARDLLGVALIIGIARGIVVVMDKGMITHTILHSAEGLVGGLSSMVFINVMYWLEVVLSFLVPSSSGLAVLTMPIMAPLADFARVDRDLVVTTYQAASGIVNLVTPTSAVVMGGLAIARVPYVRYLKWVAPLLLMLTVLICLILSLGALL</sequence>
<gene>
    <name evidence="7" type="ORF">EV102420_02_04540</name>
</gene>
<dbReference type="eggNOG" id="COG1288">
    <property type="taxonomic scope" value="Bacteria"/>
</dbReference>
<evidence type="ECO:0000256" key="6">
    <source>
        <dbReference type="SAM" id="Phobius"/>
    </source>
</evidence>
<evidence type="ECO:0000256" key="4">
    <source>
        <dbReference type="ARBA" id="ARBA00022989"/>
    </source>
</evidence>
<feature type="transmembrane region" description="Helical" evidence="6">
    <location>
        <begin position="417"/>
        <end position="439"/>
    </location>
</feature>
<proteinExistence type="predicted"/>
<feature type="transmembrane region" description="Helical" evidence="6">
    <location>
        <begin position="377"/>
        <end position="397"/>
    </location>
</feature>
<comment type="caution">
    <text evidence="7">The sequence shown here is derived from an EMBL/GenBank/DDBJ whole genome shotgun (WGS) entry which is preliminary data.</text>
</comment>
<feature type="transmembrane region" description="Helical" evidence="6">
    <location>
        <begin position="201"/>
        <end position="223"/>
    </location>
</feature>
<dbReference type="InterPro" id="IPR051679">
    <property type="entry name" value="DASS-Related_Transporters"/>
</dbReference>
<dbReference type="EMBL" id="BBMZ01000002">
    <property type="protein sequence ID" value="GAL56849.1"/>
    <property type="molecule type" value="Genomic_DNA"/>
</dbReference>
<evidence type="ECO:0000313" key="8">
    <source>
        <dbReference type="Proteomes" id="UP000029462"/>
    </source>
</evidence>
<dbReference type="STRING" id="1115515.EV102420_02_04540"/>
<keyword evidence="2" id="KW-1003">Cell membrane</keyword>
<evidence type="ECO:0000256" key="3">
    <source>
        <dbReference type="ARBA" id="ARBA00022692"/>
    </source>
</evidence>
<dbReference type="OrthoDB" id="255482at2"/>
<feature type="transmembrane region" description="Helical" evidence="6">
    <location>
        <begin position="263"/>
        <end position="285"/>
    </location>
</feature>
<comment type="subcellular location">
    <subcellularLocation>
        <location evidence="1">Cell membrane</location>
        <topology evidence="1">Multi-pass membrane protein</topology>
    </subcellularLocation>
</comment>